<gene>
    <name evidence="5" type="primary">LOC101857163</name>
</gene>
<dbReference type="RefSeq" id="XP_005090411.2">
    <property type="nucleotide sequence ID" value="XM_005090354.3"/>
</dbReference>
<organism evidence="4 5">
    <name type="scientific">Aplysia californica</name>
    <name type="common">California sea hare</name>
    <dbReference type="NCBI Taxonomy" id="6500"/>
    <lineage>
        <taxon>Eukaryota</taxon>
        <taxon>Metazoa</taxon>
        <taxon>Spiralia</taxon>
        <taxon>Lophotrochozoa</taxon>
        <taxon>Mollusca</taxon>
        <taxon>Gastropoda</taxon>
        <taxon>Heterobranchia</taxon>
        <taxon>Euthyneura</taxon>
        <taxon>Tectipleura</taxon>
        <taxon>Aplysiida</taxon>
        <taxon>Aplysioidea</taxon>
        <taxon>Aplysiidae</taxon>
        <taxon>Aplysia</taxon>
    </lineage>
</organism>
<feature type="domain" description="RXYLT1 C-terminal" evidence="2">
    <location>
        <begin position="402"/>
        <end position="472"/>
    </location>
</feature>
<evidence type="ECO:0000256" key="1">
    <source>
        <dbReference type="SAM" id="Phobius"/>
    </source>
</evidence>
<dbReference type="InterPro" id="IPR055286">
    <property type="entry name" value="RXYLT1-like"/>
</dbReference>
<dbReference type="InterPro" id="IPR057538">
    <property type="entry name" value="RXYLT1_C"/>
</dbReference>
<dbReference type="GeneID" id="101857163"/>
<dbReference type="CDD" id="cd21099">
    <property type="entry name" value="RXYLT1-like"/>
    <property type="match status" value="1"/>
</dbReference>
<evidence type="ECO:0000313" key="4">
    <source>
        <dbReference type="Proteomes" id="UP000694888"/>
    </source>
</evidence>
<dbReference type="Pfam" id="PF24785">
    <property type="entry name" value="RXYLT1_C"/>
    <property type="match status" value="2"/>
</dbReference>
<keyword evidence="1" id="KW-0472">Membrane</keyword>
<dbReference type="PANTHER" id="PTHR15576:SF1">
    <property type="entry name" value="RIBITOL-5-PHOSPHATE XYLOSYLTRANSFERASE 1"/>
    <property type="match status" value="1"/>
</dbReference>
<dbReference type="PANTHER" id="PTHR15576">
    <property type="entry name" value="RIBITOL-5-PHOSPHATE XYLOSYLTRANSFERASE 1"/>
    <property type="match status" value="1"/>
</dbReference>
<feature type="transmembrane region" description="Helical" evidence="1">
    <location>
        <begin position="12"/>
        <end position="32"/>
    </location>
</feature>
<keyword evidence="1" id="KW-1133">Transmembrane helix</keyword>
<dbReference type="InterPro" id="IPR057539">
    <property type="entry name" value="RXYLT1_N"/>
</dbReference>
<feature type="domain" description="RXYLT1 C-terminal" evidence="2">
    <location>
        <begin position="257"/>
        <end position="375"/>
    </location>
</feature>
<accession>A0ABM0JCB9</accession>
<dbReference type="Proteomes" id="UP000694888">
    <property type="component" value="Unplaced"/>
</dbReference>
<protein>
    <submittedName>
        <fullName evidence="5">Ribitol-5-phosphate xylosyltransferase 1</fullName>
    </submittedName>
</protein>
<evidence type="ECO:0000313" key="5">
    <source>
        <dbReference type="RefSeq" id="XP_005090411.2"/>
    </source>
</evidence>
<evidence type="ECO:0000259" key="3">
    <source>
        <dbReference type="Pfam" id="PF24786"/>
    </source>
</evidence>
<keyword evidence="4" id="KW-1185">Reference proteome</keyword>
<feature type="domain" description="RXYLT1 N-terminal" evidence="3">
    <location>
        <begin position="112"/>
        <end position="251"/>
    </location>
</feature>
<evidence type="ECO:0000259" key="2">
    <source>
        <dbReference type="Pfam" id="PF24785"/>
    </source>
</evidence>
<dbReference type="Pfam" id="PF24786">
    <property type="entry name" value="RXYLT1_N"/>
    <property type="match status" value="1"/>
</dbReference>
<name>A0ABM0JCB9_APLCA</name>
<reference evidence="5" key="1">
    <citation type="submission" date="2025-08" db="UniProtKB">
        <authorList>
            <consortium name="RefSeq"/>
        </authorList>
    </citation>
    <scope>IDENTIFICATION</scope>
</reference>
<proteinExistence type="predicted"/>
<keyword evidence="1" id="KW-0812">Transmembrane</keyword>
<sequence length="477" mass="55221">MISWYRLSFRKVAYSILSLYLVVTCYTGFHLLTRRLQIRAQDKELLERIKSLSLSEMADDPEWNPWGEEFESEQGPRLHHAPPPLWSVERPVAKRSPLDSKDANTSSQELVVEIWGKAAIGLYLWEHILGGLLESRMNGVWSYGERTLRPITFRFRTGPGVVPSKVPRFAENVVLVLNGRSPAQVEASRPWLDLLPSLPMLRNAAVLMLGNERCDNSWLLQYMSHQGGRVKVAFLVYDSPLVDNEHFFQWPLGVATYRQFPLIDSSDLPLYQKRHYMYNFMGTVHPNSTRQDLMKALNTSSFRNKGYVKPRMEWMPQETEDTRNAFTEALAQSDLTLNPVGFNTECYRIYEALSFGSVPVIEDVMTPGYCGNGPGMNNSLRHSISRPDGSLDKRNLTAYKHYSPPLRLLKEFGAPVIYIKNWLTDLEPLLKKEAEMSDYDRSKRRANAVKWYNKFKVAMRDRFHEVLLKKFFNIQRR</sequence>